<feature type="region of interest" description="Disordered" evidence="2">
    <location>
        <begin position="257"/>
        <end position="276"/>
    </location>
</feature>
<evidence type="ECO:0000313" key="4">
    <source>
        <dbReference type="Proteomes" id="UP001311232"/>
    </source>
</evidence>
<keyword evidence="1" id="KW-0175">Coiled coil</keyword>
<proteinExistence type="predicted"/>
<feature type="region of interest" description="Disordered" evidence="2">
    <location>
        <begin position="363"/>
        <end position="466"/>
    </location>
</feature>
<evidence type="ECO:0000313" key="3">
    <source>
        <dbReference type="EMBL" id="KAK5618341.1"/>
    </source>
</evidence>
<gene>
    <name evidence="3" type="ORF">CRENBAI_019412</name>
</gene>
<feature type="region of interest" description="Disordered" evidence="2">
    <location>
        <begin position="198"/>
        <end position="244"/>
    </location>
</feature>
<name>A0AAV9SAP4_9TELE</name>
<dbReference type="Proteomes" id="UP001311232">
    <property type="component" value="Unassembled WGS sequence"/>
</dbReference>
<dbReference type="AlphaFoldDB" id="A0AAV9SAP4"/>
<feature type="region of interest" description="Disordered" evidence="2">
    <location>
        <begin position="80"/>
        <end position="103"/>
    </location>
</feature>
<organism evidence="3 4">
    <name type="scientific">Crenichthys baileyi</name>
    <name type="common">White River springfish</name>
    <dbReference type="NCBI Taxonomy" id="28760"/>
    <lineage>
        <taxon>Eukaryota</taxon>
        <taxon>Metazoa</taxon>
        <taxon>Chordata</taxon>
        <taxon>Craniata</taxon>
        <taxon>Vertebrata</taxon>
        <taxon>Euteleostomi</taxon>
        <taxon>Actinopterygii</taxon>
        <taxon>Neopterygii</taxon>
        <taxon>Teleostei</taxon>
        <taxon>Neoteleostei</taxon>
        <taxon>Acanthomorphata</taxon>
        <taxon>Ovalentaria</taxon>
        <taxon>Atherinomorphae</taxon>
        <taxon>Cyprinodontiformes</taxon>
        <taxon>Goodeidae</taxon>
        <taxon>Crenichthys</taxon>
    </lineage>
</organism>
<keyword evidence="4" id="KW-1185">Reference proteome</keyword>
<sequence>MSTTNELRVVITEKLSTATREVLAVVERTVADYEEEASGFRQEIDRQRRQLELLQPQVKLHRGLQSHEVVVVGEKREEQQLTQNSGVEAAESPSLPQNLSNEGVEPTTIFKRNQEDLKDPQDKTPPSNINSLRRIITKKLTTATREVLKVVERTVAEYEEAALGFRQEISHQRRQLELLQPQVKDQRRDLQSHEVVVVGEEEEEQQQLPRHTGVDGSETHCVPLNDEDDGDDDKQPTKASRLKQEYLTDPDYEVPSRSVSCRVQSGGKRSGRTRISDTPNHLTLRIRILEDSETKVLSKAVFQKSSVSVLECPRGLQELDFMDLLRSTFPQLAAGQPFDIFLAAKNRQLQPLSVKTLTPEEICSNHRSSGNPTLYIRLGKREDPPAADPGVMKSDETGLHSGPIHISLDQTEMGENGVDPGNDAEDDNWNPDPEPQTAKRTRKTKEKNPSQSHRMEEDPVPDSTEA</sequence>
<accession>A0AAV9SAP4</accession>
<protein>
    <submittedName>
        <fullName evidence="3">Uncharacterized protein</fullName>
    </submittedName>
</protein>
<feature type="coiled-coil region" evidence="1">
    <location>
        <begin position="23"/>
        <end position="50"/>
    </location>
</feature>
<evidence type="ECO:0000256" key="2">
    <source>
        <dbReference type="SAM" id="MobiDB-lite"/>
    </source>
</evidence>
<dbReference type="EMBL" id="JAHHUM010000626">
    <property type="protein sequence ID" value="KAK5618341.1"/>
    <property type="molecule type" value="Genomic_DNA"/>
</dbReference>
<evidence type="ECO:0000256" key="1">
    <source>
        <dbReference type="SAM" id="Coils"/>
    </source>
</evidence>
<reference evidence="3 4" key="1">
    <citation type="submission" date="2021-06" db="EMBL/GenBank/DDBJ databases">
        <authorList>
            <person name="Palmer J.M."/>
        </authorList>
    </citation>
    <scope>NUCLEOTIDE SEQUENCE [LARGE SCALE GENOMIC DNA]</scope>
    <source>
        <strain evidence="3 4">MEX-2019</strain>
        <tissue evidence="3">Muscle</tissue>
    </source>
</reference>
<comment type="caution">
    <text evidence="3">The sequence shown here is derived from an EMBL/GenBank/DDBJ whole genome shotgun (WGS) entry which is preliminary data.</text>
</comment>